<gene>
    <name evidence="1" type="ORF">LEA_19767</name>
</gene>
<accession>K1RT63</accession>
<dbReference type="EMBL" id="AJWY01013585">
    <property type="protein sequence ID" value="EKC46609.1"/>
    <property type="molecule type" value="Genomic_DNA"/>
</dbReference>
<organism evidence="1">
    <name type="scientific">human gut metagenome</name>
    <dbReference type="NCBI Taxonomy" id="408170"/>
    <lineage>
        <taxon>unclassified sequences</taxon>
        <taxon>metagenomes</taxon>
        <taxon>organismal metagenomes</taxon>
    </lineage>
</organism>
<reference evidence="1" key="1">
    <citation type="journal article" date="2013" name="Environ. Microbiol.">
        <title>Microbiota from the distal guts of lean and obese adolescents exhibit partial functional redundancy besides clear differences in community structure.</title>
        <authorList>
            <person name="Ferrer M."/>
            <person name="Ruiz A."/>
            <person name="Lanza F."/>
            <person name="Haange S.B."/>
            <person name="Oberbach A."/>
            <person name="Till H."/>
            <person name="Bargiela R."/>
            <person name="Campoy C."/>
            <person name="Segura M.T."/>
            <person name="Richter M."/>
            <person name="von Bergen M."/>
            <person name="Seifert J."/>
            <person name="Suarez A."/>
        </authorList>
    </citation>
    <scope>NUCLEOTIDE SEQUENCE</scope>
</reference>
<sequence>MIIRESNITERSLVTSCNLINSVRSDNNPQGFTMERFEILENRDLRVYAR</sequence>
<comment type="caution">
    <text evidence="1">The sequence shown here is derived from an EMBL/GenBank/DDBJ whole genome shotgun (WGS) entry which is preliminary data.</text>
</comment>
<name>K1RT63_9ZZZZ</name>
<dbReference type="AlphaFoldDB" id="K1RT63"/>
<evidence type="ECO:0000313" key="1">
    <source>
        <dbReference type="EMBL" id="EKC46609.1"/>
    </source>
</evidence>
<protein>
    <submittedName>
        <fullName evidence="1">Protein found in conjugate transposon</fullName>
    </submittedName>
</protein>
<proteinExistence type="predicted"/>